<dbReference type="AlphaFoldDB" id="A0A2P4ZQR2"/>
<dbReference type="InterPro" id="IPR049174">
    <property type="entry name" value="Beta-AFase-like"/>
</dbReference>
<evidence type="ECO:0000259" key="4">
    <source>
        <dbReference type="Pfam" id="PF20737"/>
    </source>
</evidence>
<dbReference type="Proteomes" id="UP000054821">
    <property type="component" value="Unassembled WGS sequence"/>
</dbReference>
<evidence type="ECO:0000313" key="5">
    <source>
        <dbReference type="EMBL" id="PON26649.1"/>
    </source>
</evidence>
<proteinExistence type="predicted"/>
<feature type="signal peptide" evidence="1">
    <location>
        <begin position="1"/>
        <end position="16"/>
    </location>
</feature>
<protein>
    <recommendedName>
        <fullName evidence="7">DUF1680 domain-containing protein</fullName>
    </recommendedName>
</protein>
<dbReference type="InterPro" id="IPR012878">
    <property type="entry name" value="Beta-AFase-like_GH127_cat"/>
</dbReference>
<dbReference type="GO" id="GO:0005975">
    <property type="term" value="P:carbohydrate metabolic process"/>
    <property type="evidence" value="ECO:0007669"/>
    <property type="project" value="InterPro"/>
</dbReference>
<keyword evidence="6" id="KW-1185">Reference proteome</keyword>
<dbReference type="Gene3D" id="3.20.20.80">
    <property type="entry name" value="Glycosidases"/>
    <property type="match status" value="1"/>
</dbReference>
<accession>A0A2P4ZQR2</accession>
<dbReference type="GeneID" id="29984527"/>
<organism evidence="5 6">
    <name type="scientific">Trichoderma gamsii</name>
    <dbReference type="NCBI Taxonomy" id="398673"/>
    <lineage>
        <taxon>Eukaryota</taxon>
        <taxon>Fungi</taxon>
        <taxon>Dikarya</taxon>
        <taxon>Ascomycota</taxon>
        <taxon>Pezizomycotina</taxon>
        <taxon>Sordariomycetes</taxon>
        <taxon>Hypocreomycetidae</taxon>
        <taxon>Hypocreales</taxon>
        <taxon>Hypocreaceae</taxon>
        <taxon>Trichoderma</taxon>
    </lineage>
</organism>
<evidence type="ECO:0000259" key="3">
    <source>
        <dbReference type="Pfam" id="PF20736"/>
    </source>
</evidence>
<dbReference type="EMBL" id="JPDN02000013">
    <property type="protein sequence ID" value="PON26649.1"/>
    <property type="molecule type" value="Genomic_DNA"/>
</dbReference>
<evidence type="ECO:0000259" key="2">
    <source>
        <dbReference type="Pfam" id="PF07944"/>
    </source>
</evidence>
<dbReference type="STRING" id="398673.A0A2P4ZQR2"/>
<evidence type="ECO:0000256" key="1">
    <source>
        <dbReference type="SAM" id="SignalP"/>
    </source>
</evidence>
<dbReference type="InterPro" id="IPR049046">
    <property type="entry name" value="Beta-AFase-like_GH127_middle"/>
</dbReference>
<feature type="chain" id="PRO_5015146222" description="DUF1680 domain-containing protein" evidence="1">
    <location>
        <begin position="17"/>
        <end position="970"/>
    </location>
</feature>
<keyword evidence="1" id="KW-0732">Signal</keyword>
<dbReference type="RefSeq" id="XP_018662257.1">
    <property type="nucleotide sequence ID" value="XM_018804444.1"/>
</dbReference>
<dbReference type="InterPro" id="IPR049049">
    <property type="entry name" value="Beta-AFase-like_GH127_C"/>
</dbReference>
<evidence type="ECO:0000313" key="6">
    <source>
        <dbReference type="Proteomes" id="UP000054821"/>
    </source>
</evidence>
<feature type="domain" description="Non-reducing end beta-L-arabinofuranosidase-like GH127 catalytic" evidence="2">
    <location>
        <begin position="365"/>
        <end position="732"/>
    </location>
</feature>
<feature type="domain" description="Non-reducing end beta-L-arabinofuranosidase-like GH127 middle" evidence="3">
    <location>
        <begin position="748"/>
        <end position="805"/>
    </location>
</feature>
<sequence length="970" mass="110805">MVSILWLALSLISASASPVLEQRADNTAIVNLAASRGPSKHAASGFIYDNTNTSSVWPGDNGKWDDYDNFVRQLLNDLYTNNAINGTNYEIWNEPDISIFWKGKGGMQQWIDLYIRTHKLIRSDSRFNSMKIVGPSLAYRPQATNVWWTQWLRQVAGNNTIPDQYTYHLEGSETDTTNDPSYTNASLSALLKTYNAPQRQVNVNEYAQYKEMVPGSYIWWIAGLERFDFIGLLGNWQGGTVLHDLFANLIKFAKREPTAKKADPKNYAATDYAPAPGYWVYRYYATNMTGHRATIERSGDTHLDVYATIGQDRVRLMVGTKLQSGTCILRFIKKVTFALKQTGRYDCFKLKWHPIYDDKSMWPVPFHLFWDSDVAKWIESACYFLQREHDASIDLAVRELVDMIRSAQQSDGYINVHYTVVEPQKRWSNLRDMHELYNAGHLIEAALAHHKCYQNTRLLDPILKYVSLIHSTFGGGKSQLHAYPGHPEIEMALLRLYTVTKSQEAYELAQYFLQERGNPSGQHGMHYFDWEAQQRQENPYTRPNTYPEKDSHWYCQAHKPILEQETIEGHSVRAVYLLTAMADMVQLHHTGYKALSNPDDWMEAVCRLWANMVNKKMYVTGGIGAIKQWEGFGYDYFLPTGTNEGGCYAETCASIGVMMLAERLLSFDLDSRYSDVMELCLYNNIMNAMSLDGKQFTYVNQLASSDTDKSIRKDWFWCACCPPNLTRLFGSLGGYIWHVQESETGVAINIHLYTSANLSYTTASLETVTLQQTSNWPGDGHVALELSSESRNVTIRLRLPSWCQGQFKMTPVPASDDFVIDKGYLTLRPSYTNVNKRFSITIGGFEPRYISPHPYTGQNVLGIARGPIVYCMEDVDNPWQHNHFRDVALKKSEPISEEAKSMPNGEVYLELRTKCWLANEDVSARIDGPIFDASIGDDKLERSGIFIPYYLRANRGGNGEMRVLLRREEE</sequence>
<dbReference type="Pfam" id="PF20737">
    <property type="entry name" value="Glyco_hydro127C"/>
    <property type="match status" value="1"/>
</dbReference>
<dbReference type="InterPro" id="IPR008928">
    <property type="entry name" value="6-hairpin_glycosidase_sf"/>
</dbReference>
<dbReference type="SUPFAM" id="SSF51445">
    <property type="entry name" value="(Trans)glycosidases"/>
    <property type="match status" value="1"/>
</dbReference>
<comment type="caution">
    <text evidence="5">The sequence shown here is derived from an EMBL/GenBank/DDBJ whole genome shotgun (WGS) entry which is preliminary data.</text>
</comment>
<dbReference type="PANTHER" id="PTHR43465:SF2">
    <property type="entry name" value="DUF1680 DOMAIN PROTEIN (AFU_ORTHOLOGUE AFUA_1G08910)"/>
    <property type="match status" value="1"/>
</dbReference>
<dbReference type="PANTHER" id="PTHR43465">
    <property type="entry name" value="DUF1680 DOMAIN PROTEIN (AFU_ORTHOLOGUE AFUA_1G08910)"/>
    <property type="match status" value="1"/>
</dbReference>
<dbReference type="Pfam" id="PF07944">
    <property type="entry name" value="Beta-AFase-like_GH127_cat"/>
    <property type="match status" value="1"/>
</dbReference>
<dbReference type="Pfam" id="PF20736">
    <property type="entry name" value="Glyco_hydro127M"/>
    <property type="match status" value="1"/>
</dbReference>
<gene>
    <name evidence="5" type="ORF">TGAM01_v204659</name>
</gene>
<reference evidence="5 6" key="1">
    <citation type="journal article" date="2016" name="Genome Announc.">
        <title>Draft Whole-Genome Sequence of Trichoderma gamsii T6085, a Promising Biocontrol Agent of Fusarium Head Blight on Wheat.</title>
        <authorList>
            <person name="Baroncelli R."/>
            <person name="Zapparata A."/>
            <person name="Piaggeschi G."/>
            <person name="Sarrocco S."/>
            <person name="Vannacci G."/>
        </authorList>
    </citation>
    <scope>NUCLEOTIDE SEQUENCE [LARGE SCALE GENOMIC DNA]</scope>
    <source>
        <strain evidence="5 6">T6085</strain>
    </source>
</reference>
<evidence type="ECO:0008006" key="7">
    <source>
        <dbReference type="Google" id="ProtNLM"/>
    </source>
</evidence>
<dbReference type="InterPro" id="IPR017853">
    <property type="entry name" value="GH"/>
</dbReference>
<dbReference type="SUPFAM" id="SSF48208">
    <property type="entry name" value="Six-hairpin glycosidases"/>
    <property type="match status" value="1"/>
</dbReference>
<name>A0A2P4ZQR2_9HYPO</name>
<feature type="domain" description="Non-reducing end beta-L-arabinofuranosidase-like GH127 C-terminal" evidence="4">
    <location>
        <begin position="859"/>
        <end position="965"/>
    </location>
</feature>